<evidence type="ECO:0000313" key="3">
    <source>
        <dbReference type="Proteomes" id="UP000054408"/>
    </source>
</evidence>
<evidence type="ECO:0000313" key="2">
    <source>
        <dbReference type="EMBL" id="KNC48648.1"/>
    </source>
</evidence>
<protein>
    <submittedName>
        <fullName evidence="2">Uncharacterized protein</fullName>
    </submittedName>
</protein>
<proteinExistence type="predicted"/>
<name>A0A0L0DBH6_THETB</name>
<dbReference type="RefSeq" id="XP_013762704.1">
    <property type="nucleotide sequence ID" value="XM_013907250.1"/>
</dbReference>
<feature type="region of interest" description="Disordered" evidence="1">
    <location>
        <begin position="308"/>
        <end position="339"/>
    </location>
</feature>
<dbReference type="GeneID" id="25560234"/>
<dbReference type="Proteomes" id="UP000054408">
    <property type="component" value="Unassembled WGS sequence"/>
</dbReference>
<dbReference type="EMBL" id="GL349434">
    <property type="protein sequence ID" value="KNC48648.1"/>
    <property type="molecule type" value="Genomic_DNA"/>
</dbReference>
<keyword evidence="3" id="KW-1185">Reference proteome</keyword>
<organism evidence="2 3">
    <name type="scientific">Thecamonas trahens ATCC 50062</name>
    <dbReference type="NCBI Taxonomy" id="461836"/>
    <lineage>
        <taxon>Eukaryota</taxon>
        <taxon>Apusozoa</taxon>
        <taxon>Apusomonadida</taxon>
        <taxon>Apusomonadidae</taxon>
        <taxon>Thecamonas</taxon>
    </lineage>
</organism>
<feature type="compositionally biased region" description="Low complexity" evidence="1">
    <location>
        <begin position="313"/>
        <end position="331"/>
    </location>
</feature>
<accession>A0A0L0DBH6</accession>
<sequence>MAAGGAASRKRARSPSRGGGPSKRTHGLGDERHGLGLGAPLGSNAGGGVRNDGVVMQCFHCRAFQWVPAARAADLSPVWHCFMNTSSEGADELCIGPVPHVAPRPLPSSNPMPGLAPGPSEGATTLPALRPLARHTVLAPDPGAATVPVAQPVPVPEPEPEPEKVVAATTAATQAESAEIAMALGSSNVAMAPGRSKDQVARTTQLMATIQERRESAGLRRDRPRLRRPLPTVDFTGFRLQNGYQLAARIDKHAGTHPLYEGMHYWRIEAQRRSLVNAWLWEDEVTEIGIKFCTGEWTVATLATARSKRAQRPSRASISRSGARIPRSPARFRNGHGLDDPSSAVRIGSQLRRRALPVVSPATAPMAGLAFLRAVRLFLKAPSYATRHQPVALAEVVAGLPARPGLLDSLPPAVVDAVFAGAVADLAHLAIWSQGEPVPNIHVFHARGVPYVARVAWTSRS</sequence>
<evidence type="ECO:0000256" key="1">
    <source>
        <dbReference type="SAM" id="MobiDB-lite"/>
    </source>
</evidence>
<gene>
    <name evidence="2" type="ORF">AMSG_00425</name>
</gene>
<dbReference type="AlphaFoldDB" id="A0A0L0DBH6"/>
<feature type="region of interest" description="Disordered" evidence="1">
    <location>
        <begin position="1"/>
        <end position="39"/>
    </location>
</feature>
<reference evidence="2 3" key="1">
    <citation type="submission" date="2010-05" db="EMBL/GenBank/DDBJ databases">
        <title>The Genome Sequence of Thecamonas trahens ATCC 50062.</title>
        <authorList>
            <consortium name="The Broad Institute Genome Sequencing Platform"/>
            <person name="Russ C."/>
            <person name="Cuomo C."/>
            <person name="Shea T."/>
            <person name="Young S.K."/>
            <person name="Zeng Q."/>
            <person name="Koehrsen M."/>
            <person name="Haas B."/>
            <person name="Borodovsky M."/>
            <person name="Guigo R."/>
            <person name="Alvarado L."/>
            <person name="Berlin A."/>
            <person name="Bochicchio J."/>
            <person name="Borenstein D."/>
            <person name="Chapman S."/>
            <person name="Chen Z."/>
            <person name="Freedman E."/>
            <person name="Gellesch M."/>
            <person name="Goldberg J."/>
            <person name="Griggs A."/>
            <person name="Gujja S."/>
            <person name="Heilman E."/>
            <person name="Heiman D."/>
            <person name="Hepburn T."/>
            <person name="Howarth C."/>
            <person name="Jen D."/>
            <person name="Larson L."/>
            <person name="Mehta T."/>
            <person name="Park D."/>
            <person name="Pearson M."/>
            <person name="Roberts A."/>
            <person name="Saif S."/>
            <person name="Shenoy N."/>
            <person name="Sisk P."/>
            <person name="Stolte C."/>
            <person name="Sykes S."/>
            <person name="Thomson T."/>
            <person name="Walk T."/>
            <person name="White J."/>
            <person name="Yandava C."/>
            <person name="Burger G."/>
            <person name="Gray M.W."/>
            <person name="Holland P.W.H."/>
            <person name="King N."/>
            <person name="Lang F.B.F."/>
            <person name="Roger A.J."/>
            <person name="Ruiz-Trillo I."/>
            <person name="Lander E."/>
            <person name="Nusbaum C."/>
        </authorList>
    </citation>
    <scope>NUCLEOTIDE SEQUENCE [LARGE SCALE GENOMIC DNA]</scope>
    <source>
        <strain evidence="2 3">ATCC 50062</strain>
    </source>
</reference>